<feature type="region of interest" description="Disordered" evidence="1">
    <location>
        <begin position="578"/>
        <end position="610"/>
    </location>
</feature>
<evidence type="ECO:0000313" key="4">
    <source>
        <dbReference type="EMBL" id="KIX09401.1"/>
    </source>
</evidence>
<keyword evidence="2" id="KW-0732">Signal</keyword>
<feature type="compositionally biased region" description="Gly residues" evidence="1">
    <location>
        <begin position="590"/>
        <end position="601"/>
    </location>
</feature>
<dbReference type="Pfam" id="PF22974">
    <property type="entry name" value="DUF7029"/>
    <property type="match status" value="1"/>
</dbReference>
<dbReference type="EMBL" id="KN847475">
    <property type="protein sequence ID" value="KIX09401.1"/>
    <property type="molecule type" value="Genomic_DNA"/>
</dbReference>
<dbReference type="Proteomes" id="UP000053617">
    <property type="component" value="Unassembled WGS sequence"/>
</dbReference>
<feature type="signal peptide" evidence="2">
    <location>
        <begin position="1"/>
        <end position="23"/>
    </location>
</feature>
<name>A0A0D2J133_9EURO</name>
<evidence type="ECO:0000256" key="1">
    <source>
        <dbReference type="SAM" id="MobiDB-lite"/>
    </source>
</evidence>
<keyword evidence="5" id="KW-1185">Reference proteome</keyword>
<accession>A0A0D2J133</accession>
<dbReference type="GeneID" id="25288551"/>
<reference evidence="4 5" key="1">
    <citation type="submission" date="2015-01" db="EMBL/GenBank/DDBJ databases">
        <title>The Genome Sequence of Rhinocladiella mackenzie CBS 650.93.</title>
        <authorList>
            <consortium name="The Broad Institute Genomics Platform"/>
            <person name="Cuomo C."/>
            <person name="de Hoog S."/>
            <person name="Gorbushina A."/>
            <person name="Stielow B."/>
            <person name="Teixiera M."/>
            <person name="Abouelleil A."/>
            <person name="Chapman S.B."/>
            <person name="Priest M."/>
            <person name="Young S.K."/>
            <person name="Wortman J."/>
            <person name="Nusbaum C."/>
            <person name="Birren B."/>
        </authorList>
    </citation>
    <scope>NUCLEOTIDE SEQUENCE [LARGE SCALE GENOMIC DNA]</scope>
    <source>
        <strain evidence="4 5">CBS 650.93</strain>
    </source>
</reference>
<dbReference type="HOGENOM" id="CLU_023112_1_0_1"/>
<organism evidence="4 5">
    <name type="scientific">Rhinocladiella mackenziei CBS 650.93</name>
    <dbReference type="NCBI Taxonomy" id="1442369"/>
    <lineage>
        <taxon>Eukaryota</taxon>
        <taxon>Fungi</taxon>
        <taxon>Dikarya</taxon>
        <taxon>Ascomycota</taxon>
        <taxon>Pezizomycotina</taxon>
        <taxon>Eurotiomycetes</taxon>
        <taxon>Chaetothyriomycetidae</taxon>
        <taxon>Chaetothyriales</taxon>
        <taxon>Herpotrichiellaceae</taxon>
        <taxon>Rhinocladiella</taxon>
    </lineage>
</organism>
<feature type="chain" id="PRO_5002261173" description="DUF7029 domain-containing protein" evidence="2">
    <location>
        <begin position="24"/>
        <end position="641"/>
    </location>
</feature>
<dbReference type="OrthoDB" id="5382170at2759"/>
<evidence type="ECO:0000313" key="5">
    <source>
        <dbReference type="Proteomes" id="UP000053617"/>
    </source>
</evidence>
<feature type="domain" description="DUF7029" evidence="3">
    <location>
        <begin position="85"/>
        <end position="184"/>
    </location>
</feature>
<feature type="compositionally biased region" description="Low complexity" evidence="1">
    <location>
        <begin position="214"/>
        <end position="226"/>
    </location>
</feature>
<feature type="region of interest" description="Disordered" evidence="1">
    <location>
        <begin position="206"/>
        <end position="226"/>
    </location>
</feature>
<evidence type="ECO:0000259" key="3">
    <source>
        <dbReference type="Pfam" id="PF22974"/>
    </source>
</evidence>
<dbReference type="STRING" id="1442369.A0A0D2J133"/>
<sequence length="641" mass="69418">MHFLRTFIFQIWLFLDILTSGCAAVLEPKFFSHQANFRTLKAATVYSDILKRTNDLNPVHSAELVYADDENHNGQQPIFSSTLRVESHTPFIVLEHIEHLLTDIQCSKTVLTITFHSRADFDVAQQSWMDLESGHIIATDAGCGYAEEGARVPFQINSATFINDSKTVIFSIEENEWHQAFHHINLSFNHSPELHSFHRPRYHKLNRRQEQESSESPSPTSSPLELTATSLIPSDTATATATSLSIDLSHGVQDVWFPTSLPGGVQPLPSLPIAIGCKQCSTAGTLTLAQGEWDLLDVEDWTDVDNFTDIISLGYVQLVIEDLVAHVELQISPALEGEMSLPLFSIPVFGFAIPRIGAGGILVEPTLSLSWELSGGIEMSYGFELNPDADTSILHAQIPDLNISLNFADPASSTVTGLDDVSLTDVPFQANISDISLTLDLSLTPHITLGMEMFDLLFAEVGTYLDLPKTTVTITQLATDTVNAQCDNRSDDAPLPAHEADFEDLFHNLTHVAGGFELGVGVDMRAGVDGLPRLDFSSAWPLATVPVAALPTKCLAFQTDAPSGPGFTPAVSALAEVQAQADEQTQGSNGAEGSGSSGNGNGNESSEENGASHNGFVAFESVQRKICFCVFFLVAGLFVSL</sequence>
<evidence type="ECO:0000256" key="2">
    <source>
        <dbReference type="SAM" id="SignalP"/>
    </source>
</evidence>
<protein>
    <recommendedName>
        <fullName evidence="3">DUF7029 domain-containing protein</fullName>
    </recommendedName>
</protein>
<dbReference type="RefSeq" id="XP_013276537.1">
    <property type="nucleotide sequence ID" value="XM_013421083.1"/>
</dbReference>
<gene>
    <name evidence="4" type="ORF">Z518_00480</name>
</gene>
<proteinExistence type="predicted"/>
<dbReference type="AlphaFoldDB" id="A0A0D2J133"/>
<dbReference type="VEuPathDB" id="FungiDB:Z518_00480"/>
<dbReference type="InterPro" id="IPR054293">
    <property type="entry name" value="DUF7029"/>
</dbReference>